<feature type="domain" description="Carbohydrate kinase FGGY C-terminal" evidence="5">
    <location>
        <begin position="259"/>
        <end position="440"/>
    </location>
</feature>
<dbReference type="GO" id="GO:0016301">
    <property type="term" value="F:kinase activity"/>
    <property type="evidence" value="ECO:0007669"/>
    <property type="project" value="UniProtKB-KW"/>
</dbReference>
<gene>
    <name evidence="6" type="ORF">ACFSBX_15545</name>
</gene>
<comment type="caution">
    <text evidence="6">The sequence shown here is derived from an EMBL/GenBank/DDBJ whole genome shotgun (WGS) entry which is preliminary data.</text>
</comment>
<dbReference type="SUPFAM" id="SSF53067">
    <property type="entry name" value="Actin-like ATPase domain"/>
    <property type="match status" value="2"/>
</dbReference>
<comment type="similarity">
    <text evidence="3">Belongs to the FGGY kinase family.</text>
</comment>
<dbReference type="CDD" id="cd24121">
    <property type="entry name" value="ASKHA_NBD_FGGY_BaEryA-like"/>
    <property type="match status" value="1"/>
</dbReference>
<dbReference type="PANTHER" id="PTHR43095">
    <property type="entry name" value="SUGAR KINASE"/>
    <property type="match status" value="1"/>
</dbReference>
<protein>
    <submittedName>
        <fullName evidence="6">FGGY-family carbohydrate kinase</fullName>
        <ecNumber evidence="6">2.7.1.-</ecNumber>
    </submittedName>
</protein>
<dbReference type="PIRSF" id="PIRSF000538">
    <property type="entry name" value="GlpK"/>
    <property type="match status" value="1"/>
</dbReference>
<evidence type="ECO:0000256" key="1">
    <source>
        <dbReference type="ARBA" id="ARBA00022679"/>
    </source>
</evidence>
<dbReference type="InterPro" id="IPR043129">
    <property type="entry name" value="ATPase_NBD"/>
</dbReference>
<keyword evidence="1 3" id="KW-0808">Transferase</keyword>
<dbReference type="Proteomes" id="UP001597085">
    <property type="component" value="Unassembled WGS sequence"/>
</dbReference>
<name>A0ABD6CQD2_9EURY</name>
<evidence type="ECO:0000256" key="3">
    <source>
        <dbReference type="RuleBase" id="RU003733"/>
    </source>
</evidence>
<dbReference type="EMBL" id="JBHUDK010000014">
    <property type="protein sequence ID" value="MFD1600361.1"/>
    <property type="molecule type" value="Genomic_DNA"/>
</dbReference>
<accession>A0ABD6CQD2</accession>
<dbReference type="AlphaFoldDB" id="A0ABD6CQD2"/>
<reference evidence="6 7" key="1">
    <citation type="journal article" date="2019" name="Int. J. Syst. Evol. Microbiol.">
        <title>The Global Catalogue of Microorganisms (GCM) 10K type strain sequencing project: providing services to taxonomists for standard genome sequencing and annotation.</title>
        <authorList>
            <consortium name="The Broad Institute Genomics Platform"/>
            <consortium name="The Broad Institute Genome Sequencing Center for Infectious Disease"/>
            <person name="Wu L."/>
            <person name="Ma J."/>
        </authorList>
    </citation>
    <scope>NUCLEOTIDE SEQUENCE [LARGE SCALE GENOMIC DNA]</scope>
    <source>
        <strain evidence="6 7">CGMCC 1.12121</strain>
    </source>
</reference>
<dbReference type="Gene3D" id="3.30.420.40">
    <property type="match status" value="2"/>
</dbReference>
<dbReference type="EC" id="2.7.1.-" evidence="6"/>
<dbReference type="Pfam" id="PF00370">
    <property type="entry name" value="FGGY_N"/>
    <property type="match status" value="1"/>
</dbReference>
<dbReference type="PROSITE" id="PS00445">
    <property type="entry name" value="FGGY_KINASES_2"/>
    <property type="match status" value="1"/>
</dbReference>
<dbReference type="InterPro" id="IPR050406">
    <property type="entry name" value="FGGY_Carb_Kinase"/>
</dbReference>
<dbReference type="Pfam" id="PF02782">
    <property type="entry name" value="FGGY_C"/>
    <property type="match status" value="1"/>
</dbReference>
<sequence length="509" mass="55057">MEPVLVGVDAGTTNIKTAAFTLDGEEVTQATRETPLATPQDGWVEQDMSATWDRTAATIRDVVESLDDAEVVALGVTAQGDGCWLLDDDGDPVRNAILWSDGRAAGYLNDWKDDGTADRIRQITGSDLFAGAALPILQWLADNEPGTIADADTVLFCKDWIKYRCTGERVMDYSDASLPFLDIDQFEYSSEIPDLVDVPGLADMLPPLAPGSEVIGTVSDVAADRTGLPAGTPVISGLIDIAASAIGCGAVEPGDSSSVVGTTSLNQTFLSSVPVELTGHGFTLALSDGLYCRAMASMAGTPNLDWALSELTPDWDFGDAERAAKDVPATAKGILYHPYLSASGERSPFNDSDARGQFVGLSPNHSRADVLRAVYEGVALAMRDCYEHIETEADRIRMSGGGARSDLWCQLFADCIDAEIAVPTGDEFGARGVALLAGVGAGEIDDLASTVRETTTYEQVWEPRDRYVRIYDEWYETYRETYEQMRAVWHRRARTADRLREETGLSYEV</sequence>
<evidence type="ECO:0000313" key="6">
    <source>
        <dbReference type="EMBL" id="MFD1600361.1"/>
    </source>
</evidence>
<keyword evidence="7" id="KW-1185">Reference proteome</keyword>
<organism evidence="6 7">
    <name type="scientific">Halobellus rarus</name>
    <dbReference type="NCBI Taxonomy" id="1126237"/>
    <lineage>
        <taxon>Archaea</taxon>
        <taxon>Methanobacteriati</taxon>
        <taxon>Methanobacteriota</taxon>
        <taxon>Stenosarchaea group</taxon>
        <taxon>Halobacteria</taxon>
        <taxon>Halobacteriales</taxon>
        <taxon>Haloferacaceae</taxon>
        <taxon>Halobellus</taxon>
    </lineage>
</organism>
<dbReference type="PANTHER" id="PTHR43095:SF3">
    <property type="entry name" value="L-XYLULOSE_3-KETO-L-GULONATE KINASE"/>
    <property type="match status" value="1"/>
</dbReference>
<dbReference type="RefSeq" id="WP_256421898.1">
    <property type="nucleotide sequence ID" value="NZ_JANHDI010000009.1"/>
</dbReference>
<evidence type="ECO:0000259" key="4">
    <source>
        <dbReference type="Pfam" id="PF00370"/>
    </source>
</evidence>
<feature type="domain" description="Carbohydrate kinase FGGY N-terminal" evidence="4">
    <location>
        <begin position="5"/>
        <end position="247"/>
    </location>
</feature>
<dbReference type="InterPro" id="IPR000577">
    <property type="entry name" value="Carb_kinase_FGGY"/>
</dbReference>
<dbReference type="InterPro" id="IPR018485">
    <property type="entry name" value="FGGY_C"/>
</dbReference>
<dbReference type="InterPro" id="IPR018483">
    <property type="entry name" value="Carb_kinase_FGGY_CS"/>
</dbReference>
<evidence type="ECO:0000259" key="5">
    <source>
        <dbReference type="Pfam" id="PF02782"/>
    </source>
</evidence>
<dbReference type="InterPro" id="IPR018484">
    <property type="entry name" value="FGGY_N"/>
</dbReference>
<keyword evidence="2 3" id="KW-0418">Kinase</keyword>
<evidence type="ECO:0000313" key="7">
    <source>
        <dbReference type="Proteomes" id="UP001597085"/>
    </source>
</evidence>
<evidence type="ECO:0000256" key="2">
    <source>
        <dbReference type="ARBA" id="ARBA00022777"/>
    </source>
</evidence>
<proteinExistence type="inferred from homology"/>